<dbReference type="Proteomes" id="UP000031631">
    <property type="component" value="Chromosome"/>
</dbReference>
<dbReference type="EMBL" id="AP012273">
    <property type="protein sequence ID" value="BAO44029.1"/>
    <property type="molecule type" value="Genomic_DNA"/>
</dbReference>
<organism evidence="1 2">
    <name type="scientific">Thiolapillus brandeum</name>
    <dbReference type="NCBI Taxonomy" id="1076588"/>
    <lineage>
        <taxon>Bacteria</taxon>
        <taxon>Pseudomonadati</taxon>
        <taxon>Pseudomonadota</taxon>
        <taxon>Gammaproteobacteria</taxon>
        <taxon>Chromatiales</taxon>
        <taxon>Sedimenticolaceae</taxon>
        <taxon>Thiolapillus</taxon>
    </lineage>
</organism>
<dbReference type="OrthoDB" id="9786084at2"/>
<gene>
    <name evidence="1" type="ORF">TBH_C1100</name>
</gene>
<evidence type="ECO:0000313" key="2">
    <source>
        <dbReference type="Proteomes" id="UP000031631"/>
    </source>
</evidence>
<dbReference type="CDD" id="cd02440">
    <property type="entry name" value="AdoMet_MTases"/>
    <property type="match status" value="1"/>
</dbReference>
<dbReference type="Gene3D" id="3.40.50.150">
    <property type="entry name" value="Vaccinia Virus protein VP39"/>
    <property type="match status" value="1"/>
</dbReference>
<dbReference type="InterPro" id="IPR029063">
    <property type="entry name" value="SAM-dependent_MTases_sf"/>
</dbReference>
<dbReference type="Gene3D" id="2.20.25.110">
    <property type="entry name" value="S-adenosyl-L-methionine-dependent methyltransferases"/>
    <property type="match status" value="1"/>
</dbReference>
<dbReference type="KEGG" id="tbn:TBH_C1100"/>
<reference evidence="1 2" key="1">
    <citation type="journal article" date="2014" name="PLoS ONE">
        <title>Physiological and genomic features of a novel sulfur-oxidizing gammaproteobacterium belonging to a previously uncultivated symbiotic lineage isolated from a hydrothermal vent.</title>
        <authorList>
            <person name="Nunoura T."/>
            <person name="Takaki Y."/>
            <person name="Kazama H."/>
            <person name="Kakuta J."/>
            <person name="Shimamura S."/>
            <person name="Makita H."/>
            <person name="Hirai M."/>
            <person name="Miyazaki M."/>
            <person name="Takai K."/>
        </authorList>
    </citation>
    <scope>NUCLEOTIDE SEQUENCE [LARGE SCALE GENOMIC DNA]</scope>
    <source>
        <strain evidence="1 2">Hiromi1</strain>
    </source>
</reference>
<name>A0A7U6GI14_9GAMM</name>
<dbReference type="PANTHER" id="PTHR37211:SF1">
    <property type="entry name" value="EXPRESSED PROTEIN"/>
    <property type="match status" value="1"/>
</dbReference>
<evidence type="ECO:0008006" key="3">
    <source>
        <dbReference type="Google" id="ProtNLM"/>
    </source>
</evidence>
<evidence type="ECO:0000313" key="1">
    <source>
        <dbReference type="EMBL" id="BAO44029.1"/>
    </source>
</evidence>
<dbReference type="AlphaFoldDB" id="A0A7U6GI14"/>
<sequence>MKRKTKPSLAEQADRHDLYELSVQCSEAEVDFVSETYRELRGRDARILREDFCGTANVCCEWVRRHQENRAIGVDLDQDVLDWGRKNNLSRLNKEQQARITLINDDVLCAQTDQPDILSAMNFSYWLFKDRDTLRQYFSRAYQSLKNDGIFFLDIYGGYESFRECQEEREIETPLGDVTYIWEQADFNPINHDLTCHIHFHFEDDSRLDKAFSYHWRLWTLPEIRELLEDSGFKVTVYWQGWDEDGEPDGEFHPATDADSDAGWIAYIVAEKQPG</sequence>
<proteinExistence type="predicted"/>
<dbReference type="PANTHER" id="PTHR37211">
    <property type="entry name" value="EXPRESSED PROTEIN"/>
    <property type="match status" value="1"/>
</dbReference>
<keyword evidence="2" id="KW-1185">Reference proteome</keyword>
<protein>
    <recommendedName>
        <fullName evidence="3">Class I SAM-dependent methyltransferase</fullName>
    </recommendedName>
</protein>
<accession>A0A7U6GI14</accession>
<dbReference type="RefSeq" id="WP_041066404.1">
    <property type="nucleotide sequence ID" value="NZ_AP012273.1"/>
</dbReference>
<dbReference type="SUPFAM" id="SSF53335">
    <property type="entry name" value="S-adenosyl-L-methionine-dependent methyltransferases"/>
    <property type="match status" value="1"/>
</dbReference>